<feature type="domain" description="DUF3615" evidence="1">
    <location>
        <begin position="129"/>
        <end position="228"/>
    </location>
</feature>
<gene>
    <name evidence="2" type="ORF">C2845_PM14G12130</name>
</gene>
<dbReference type="EMBL" id="PQIB02000016">
    <property type="protein sequence ID" value="RLM62243.1"/>
    <property type="molecule type" value="Genomic_DNA"/>
</dbReference>
<dbReference type="STRING" id="4540.A0A3L6PR83"/>
<dbReference type="AlphaFoldDB" id="A0A3L6PR83"/>
<organism evidence="2 3">
    <name type="scientific">Panicum miliaceum</name>
    <name type="common">Proso millet</name>
    <name type="synonym">Broomcorn millet</name>
    <dbReference type="NCBI Taxonomy" id="4540"/>
    <lineage>
        <taxon>Eukaryota</taxon>
        <taxon>Viridiplantae</taxon>
        <taxon>Streptophyta</taxon>
        <taxon>Embryophyta</taxon>
        <taxon>Tracheophyta</taxon>
        <taxon>Spermatophyta</taxon>
        <taxon>Magnoliopsida</taxon>
        <taxon>Liliopsida</taxon>
        <taxon>Poales</taxon>
        <taxon>Poaceae</taxon>
        <taxon>PACMAD clade</taxon>
        <taxon>Panicoideae</taxon>
        <taxon>Panicodae</taxon>
        <taxon>Paniceae</taxon>
        <taxon>Panicinae</taxon>
        <taxon>Panicum</taxon>
        <taxon>Panicum sect. Panicum</taxon>
    </lineage>
</organism>
<name>A0A3L6PR83_PANMI</name>
<comment type="caution">
    <text evidence="2">The sequence shown here is derived from an EMBL/GenBank/DDBJ whole genome shotgun (WGS) entry which is preliminary data.</text>
</comment>
<dbReference type="Pfam" id="PF12274">
    <property type="entry name" value="DUF3615"/>
    <property type="match status" value="2"/>
</dbReference>
<reference evidence="3" key="1">
    <citation type="journal article" date="2019" name="Nat. Commun.">
        <title>The genome of broomcorn millet.</title>
        <authorList>
            <person name="Zou C."/>
            <person name="Miki D."/>
            <person name="Li D."/>
            <person name="Tang Q."/>
            <person name="Xiao L."/>
            <person name="Rajput S."/>
            <person name="Deng P."/>
            <person name="Jia W."/>
            <person name="Huang R."/>
            <person name="Zhang M."/>
            <person name="Sun Y."/>
            <person name="Hu J."/>
            <person name="Fu X."/>
            <person name="Schnable P.S."/>
            <person name="Li F."/>
            <person name="Zhang H."/>
            <person name="Feng B."/>
            <person name="Zhu X."/>
            <person name="Liu R."/>
            <person name="Schnable J.C."/>
            <person name="Zhu J.-K."/>
            <person name="Zhang H."/>
        </authorList>
    </citation>
    <scope>NUCLEOTIDE SEQUENCE [LARGE SCALE GENOMIC DNA]</scope>
</reference>
<evidence type="ECO:0000259" key="1">
    <source>
        <dbReference type="Pfam" id="PF12274"/>
    </source>
</evidence>
<dbReference type="Proteomes" id="UP000275267">
    <property type="component" value="Unassembled WGS sequence"/>
</dbReference>
<evidence type="ECO:0000313" key="3">
    <source>
        <dbReference type="Proteomes" id="UP000275267"/>
    </source>
</evidence>
<keyword evidence="3" id="KW-1185">Reference proteome</keyword>
<dbReference type="OrthoDB" id="692438at2759"/>
<dbReference type="PANTHER" id="PTHR33120">
    <property type="entry name" value="EXPRESSED PROTEIN-RELATED"/>
    <property type="match status" value="1"/>
</dbReference>
<dbReference type="PANTHER" id="PTHR33120:SF44">
    <property type="entry name" value="PIR2-LIKE HELICAL DOMAIN-CONTAINING PROTEIN"/>
    <property type="match status" value="1"/>
</dbReference>
<feature type="domain" description="DUF3615" evidence="1">
    <location>
        <begin position="287"/>
        <end position="393"/>
    </location>
</feature>
<proteinExistence type="predicted"/>
<evidence type="ECO:0000313" key="2">
    <source>
        <dbReference type="EMBL" id="RLM62243.1"/>
    </source>
</evidence>
<protein>
    <recommendedName>
        <fullName evidence="1">DUF3615 domain-containing protein</fullName>
    </recommendedName>
</protein>
<accession>A0A3L6PR83</accession>
<sequence length="459" mass="51007">MNADADLAAAVALANGTTKSSALQAMASQNLVAFHLAAEAAQHPNPTTFAHFASSVLPTASAQHNIPSFLLIYRFLSAGDVNHLSTVLLPGLPYEPPQPSLTLRPHVIDWITSQKQQFKDTGKQVLDVVNMASQHYALQTGEQLILHSVCGVSLLNDQGLDNCYYHINFLANRKDSGSAVGAPVLLFTEAIVLAHDEIDVHLCMLVDPLTDIGCCFACEKNKKKIVHPTYDEYCGCRDFEEDEVDSSSNFPKPLDVDYIFFDADRDRAVAYLDDQIGCGDIGYPDAYAALCKFNRQTRIHYELHTIYGESLLDDEDYNENFHINFIAQPKEDHSSSSGVGSGHRLFFFAEAPRPPRKDFREEDISICCPVEPSPGDIDNCHACLMDQEKINHPAVEPVYHTHVLRFGEQCYEIGAVDHEWDFRPALGVDFLCFDSDRDYGPGISAQSFCSHRCLLIQSE</sequence>
<dbReference type="InterPro" id="IPR022059">
    <property type="entry name" value="DUF3615"/>
</dbReference>